<dbReference type="Proteomes" id="UP001162501">
    <property type="component" value="Chromosome 6"/>
</dbReference>
<reference evidence="1" key="1">
    <citation type="submission" date="2023-05" db="EMBL/GenBank/DDBJ databases">
        <authorList>
            <consortium name="ELIXIR-Norway"/>
        </authorList>
    </citation>
    <scope>NUCLEOTIDE SEQUENCE</scope>
</reference>
<proteinExistence type="predicted"/>
<name>A0AC60A1Q9_RANTA</name>
<organism evidence="1 2">
    <name type="scientific">Rangifer tarandus platyrhynchus</name>
    <name type="common">Svalbard reindeer</name>
    <dbReference type="NCBI Taxonomy" id="3082113"/>
    <lineage>
        <taxon>Eukaryota</taxon>
        <taxon>Metazoa</taxon>
        <taxon>Chordata</taxon>
        <taxon>Craniata</taxon>
        <taxon>Vertebrata</taxon>
        <taxon>Euteleostomi</taxon>
        <taxon>Mammalia</taxon>
        <taxon>Eutheria</taxon>
        <taxon>Laurasiatheria</taxon>
        <taxon>Artiodactyla</taxon>
        <taxon>Ruminantia</taxon>
        <taxon>Pecora</taxon>
        <taxon>Cervidae</taxon>
        <taxon>Odocoileinae</taxon>
        <taxon>Rangifer</taxon>
    </lineage>
</organism>
<sequence length="100" mass="10278">MAFSHLCDPLGGAIGSQLRAGTGSPLSGSPSPNHLEGSGEGSGEGGNPTTVSCFSQQAADRHHLPCPPHLEDRKLEGKPHGTAFCLSFINNTPLFTLGNV</sequence>
<evidence type="ECO:0000313" key="2">
    <source>
        <dbReference type="Proteomes" id="UP001162501"/>
    </source>
</evidence>
<gene>
    <name evidence="1" type="ORF">MRATA1EN22A_LOCUS25787</name>
</gene>
<protein>
    <submittedName>
        <fullName evidence="1">Uncharacterized protein</fullName>
    </submittedName>
</protein>
<reference evidence="1" key="2">
    <citation type="submission" date="2025-03" db="EMBL/GenBank/DDBJ databases">
        <authorList>
            <consortium name="ELIXIR-Norway"/>
            <consortium name="Elixir Norway"/>
        </authorList>
    </citation>
    <scope>NUCLEOTIDE SEQUENCE</scope>
</reference>
<accession>A0AC60A1Q9</accession>
<dbReference type="EMBL" id="OX596090">
    <property type="protein sequence ID" value="CAN0544219.1"/>
    <property type="molecule type" value="Genomic_DNA"/>
</dbReference>
<evidence type="ECO:0000313" key="1">
    <source>
        <dbReference type="EMBL" id="CAN0544219.1"/>
    </source>
</evidence>